<sequence>MLPFDKLMTEKTDGLKCTVESIGVFAKEVLVKIKSVALVWPRVAPYQETPRHSTSSAAVEEVPKKLVVASSNCEWS</sequence>
<protein>
    <submittedName>
        <fullName evidence="1">Uncharacterized protein</fullName>
    </submittedName>
</protein>
<accession>A0AAV1TMG8</accession>
<gene>
    <name evidence="1" type="ORF">PM001_LOCUS8779</name>
</gene>
<dbReference type="Proteomes" id="UP001162060">
    <property type="component" value="Unassembled WGS sequence"/>
</dbReference>
<organism evidence="1 2">
    <name type="scientific">Peronospora matthiolae</name>
    <dbReference type="NCBI Taxonomy" id="2874970"/>
    <lineage>
        <taxon>Eukaryota</taxon>
        <taxon>Sar</taxon>
        <taxon>Stramenopiles</taxon>
        <taxon>Oomycota</taxon>
        <taxon>Peronosporomycetes</taxon>
        <taxon>Peronosporales</taxon>
        <taxon>Peronosporaceae</taxon>
        <taxon>Peronospora</taxon>
    </lineage>
</organism>
<evidence type="ECO:0000313" key="2">
    <source>
        <dbReference type="Proteomes" id="UP001162060"/>
    </source>
</evidence>
<reference evidence="1" key="1">
    <citation type="submission" date="2024-01" db="EMBL/GenBank/DDBJ databases">
        <authorList>
            <person name="Webb A."/>
        </authorList>
    </citation>
    <scope>NUCLEOTIDE SEQUENCE</scope>
    <source>
        <strain evidence="1">Pm1</strain>
    </source>
</reference>
<name>A0AAV1TMG8_9STRA</name>
<proteinExistence type="predicted"/>
<evidence type="ECO:0000313" key="1">
    <source>
        <dbReference type="EMBL" id="CAK7923629.1"/>
    </source>
</evidence>
<dbReference type="EMBL" id="CAKLBY020000069">
    <property type="protein sequence ID" value="CAK7923629.1"/>
    <property type="molecule type" value="Genomic_DNA"/>
</dbReference>
<comment type="caution">
    <text evidence="1">The sequence shown here is derived from an EMBL/GenBank/DDBJ whole genome shotgun (WGS) entry which is preliminary data.</text>
</comment>
<dbReference type="AlphaFoldDB" id="A0AAV1TMG8"/>